<evidence type="ECO:0000256" key="1">
    <source>
        <dbReference type="ARBA" id="ARBA00022801"/>
    </source>
</evidence>
<sequence>MDPDSHTLHELLSLYYPKLDLSEYPTDQEIETLRYETKYFRRLLYKKNNQIHNWENSSQPFILYFQGGGFVFGDIDTYSGFECHLSKYQNMLIVHVELRHVPEYSLEEIIQNVIQVYQFLLNVDFNIHQRLIGMGDSSGGMLWIYLLQWIVSNNKPVSQGVVLHSPWSHLDFTEENLYDYRDNILSVQLAFNSRQVALGKTTYWFELTDEQVNKINPKRNAFEGFPPLYITAADGQVILDEGKGLMHTYPLFHMWIFKGKCIRQNVRKWIHVTLPIHMRSTLNMAEIETNLQNIREPGLCT</sequence>
<proteinExistence type="predicted"/>
<gene>
    <name evidence="3" type="ORF">XDN619_LOCUS25272</name>
</gene>
<dbReference type="EMBL" id="CAJNRG010011618">
    <property type="protein sequence ID" value="CAF2133921.1"/>
    <property type="molecule type" value="Genomic_DNA"/>
</dbReference>
<accession>A0A816WIM8</accession>
<comment type="caution">
    <text evidence="3">The sequence shown here is derived from an EMBL/GenBank/DDBJ whole genome shotgun (WGS) entry which is preliminary data.</text>
</comment>
<protein>
    <recommendedName>
        <fullName evidence="2">Alpha/beta hydrolase fold-3 domain-containing protein</fullName>
    </recommendedName>
</protein>
<reference evidence="3" key="1">
    <citation type="submission" date="2021-02" db="EMBL/GenBank/DDBJ databases">
        <authorList>
            <person name="Nowell W R."/>
        </authorList>
    </citation>
    <scope>NUCLEOTIDE SEQUENCE</scope>
</reference>
<keyword evidence="1" id="KW-0378">Hydrolase</keyword>
<evidence type="ECO:0000259" key="2">
    <source>
        <dbReference type="Pfam" id="PF07859"/>
    </source>
</evidence>
<dbReference type="InterPro" id="IPR050300">
    <property type="entry name" value="GDXG_lipolytic_enzyme"/>
</dbReference>
<organism evidence="3 4">
    <name type="scientific">Rotaria magnacalcarata</name>
    <dbReference type="NCBI Taxonomy" id="392030"/>
    <lineage>
        <taxon>Eukaryota</taxon>
        <taxon>Metazoa</taxon>
        <taxon>Spiralia</taxon>
        <taxon>Gnathifera</taxon>
        <taxon>Rotifera</taxon>
        <taxon>Eurotatoria</taxon>
        <taxon>Bdelloidea</taxon>
        <taxon>Philodinida</taxon>
        <taxon>Philodinidae</taxon>
        <taxon>Rotaria</taxon>
    </lineage>
</organism>
<dbReference type="AlphaFoldDB" id="A0A816WIM8"/>
<dbReference type="Gene3D" id="3.40.50.1820">
    <property type="entry name" value="alpha/beta hydrolase"/>
    <property type="match status" value="1"/>
</dbReference>
<evidence type="ECO:0000313" key="3">
    <source>
        <dbReference type="EMBL" id="CAF2133921.1"/>
    </source>
</evidence>
<evidence type="ECO:0000313" key="4">
    <source>
        <dbReference type="Proteomes" id="UP000663887"/>
    </source>
</evidence>
<dbReference type="Pfam" id="PF07859">
    <property type="entry name" value="Abhydrolase_3"/>
    <property type="match status" value="1"/>
</dbReference>
<dbReference type="SUPFAM" id="SSF53474">
    <property type="entry name" value="alpha/beta-Hydrolases"/>
    <property type="match status" value="1"/>
</dbReference>
<dbReference type="InterPro" id="IPR013094">
    <property type="entry name" value="AB_hydrolase_3"/>
</dbReference>
<name>A0A816WIM8_9BILA</name>
<dbReference type="Proteomes" id="UP000663887">
    <property type="component" value="Unassembled WGS sequence"/>
</dbReference>
<dbReference type="PANTHER" id="PTHR48081">
    <property type="entry name" value="AB HYDROLASE SUPERFAMILY PROTEIN C4A8.06C"/>
    <property type="match status" value="1"/>
</dbReference>
<feature type="domain" description="Alpha/beta hydrolase fold-3" evidence="2">
    <location>
        <begin position="62"/>
        <end position="246"/>
    </location>
</feature>
<dbReference type="InterPro" id="IPR029058">
    <property type="entry name" value="AB_hydrolase_fold"/>
</dbReference>
<dbReference type="PANTHER" id="PTHR48081:SF8">
    <property type="entry name" value="ALPHA_BETA HYDROLASE FOLD-3 DOMAIN-CONTAINING PROTEIN-RELATED"/>
    <property type="match status" value="1"/>
</dbReference>
<dbReference type="GO" id="GO:0016787">
    <property type="term" value="F:hydrolase activity"/>
    <property type="evidence" value="ECO:0007669"/>
    <property type="project" value="UniProtKB-KW"/>
</dbReference>